<dbReference type="SUPFAM" id="SSF52540">
    <property type="entry name" value="P-loop containing nucleoside triphosphate hydrolases"/>
    <property type="match status" value="1"/>
</dbReference>
<dbReference type="EMBL" id="BAAFRS010000004">
    <property type="protein sequence ID" value="GAB1218791.1"/>
    <property type="molecule type" value="Genomic_DNA"/>
</dbReference>
<dbReference type="PANTHER" id="PTHR32046:SF14">
    <property type="match status" value="1"/>
</dbReference>
<accession>A0ABQ0D7G7</accession>
<gene>
    <name evidence="4" type="ORF">ENUP19_0004G0019</name>
</gene>
<evidence type="ECO:0000313" key="5">
    <source>
        <dbReference type="Proteomes" id="UP001628156"/>
    </source>
</evidence>
<proteinExistence type="predicted"/>
<evidence type="ECO:0000259" key="3">
    <source>
        <dbReference type="Pfam" id="PF13476"/>
    </source>
</evidence>
<evidence type="ECO:0000256" key="2">
    <source>
        <dbReference type="SAM" id="MobiDB-lite"/>
    </source>
</evidence>
<evidence type="ECO:0000313" key="4">
    <source>
        <dbReference type="EMBL" id="GAB1218791.1"/>
    </source>
</evidence>
<dbReference type="InterPro" id="IPR025662">
    <property type="entry name" value="Sigma_54_int_dom_ATP-bd_1"/>
</dbReference>
<keyword evidence="5" id="KW-1185">Reference proteome</keyword>
<dbReference type="PROSITE" id="PS00675">
    <property type="entry name" value="SIGMA54_INTERACT_1"/>
    <property type="match status" value="1"/>
</dbReference>
<evidence type="ECO:0000256" key="1">
    <source>
        <dbReference type="SAM" id="Coils"/>
    </source>
</evidence>
<feature type="coiled-coil region" evidence="1">
    <location>
        <begin position="696"/>
        <end position="730"/>
    </location>
</feature>
<feature type="domain" description="Rad50/SbcC-type AAA" evidence="3">
    <location>
        <begin position="329"/>
        <end position="598"/>
    </location>
</feature>
<dbReference type="Pfam" id="PF13476">
    <property type="entry name" value="AAA_23"/>
    <property type="match status" value="1"/>
</dbReference>
<protein>
    <recommendedName>
        <fullName evidence="3">Rad50/SbcC-type AAA domain-containing protein</fullName>
    </recommendedName>
</protein>
<dbReference type="InterPro" id="IPR027417">
    <property type="entry name" value="P-loop_NTPase"/>
</dbReference>
<dbReference type="InterPro" id="IPR038729">
    <property type="entry name" value="Rad50/SbcC_AAA"/>
</dbReference>
<dbReference type="CDD" id="cd00882">
    <property type="entry name" value="Ras_like_GTPase"/>
    <property type="match status" value="1"/>
</dbReference>
<comment type="caution">
    <text evidence="4">The sequence shown here is derived from an EMBL/GenBank/DDBJ whole genome shotgun (WGS) entry which is preliminary data.</text>
</comment>
<keyword evidence="1" id="KW-0175">Coiled coil</keyword>
<feature type="region of interest" description="Disordered" evidence="2">
    <location>
        <begin position="809"/>
        <end position="828"/>
    </location>
</feature>
<sequence length="828" mass="95065">MSRVVVRFSLNGKFIATKPLNSQDNLKTVREKIKEKMSDSQHFLTKDGDIIDKNDEECFNVQDVIDEKRIINIKETEDKKGIRIKINDKIITTIEIDNKTHLSDVRRIVQNIPDSAYFSTLDNDKVERDEEEIFIVEDIINNEEINLKEEKENKPEINDVTIGICLNGKLLLEKHFNKTIFLLDVRKEIENEKQIPKDFDFEDQDGFKISINDEQTLKLTSILHDNKINITAEVIDVSEPSTTISLLGSPNNSTIPGSSLTNSITSDISMHNTKTEEIDASTSNTDASEPNKPIEGSIRLKDHEKGKLKIYLYPNEPFNQKDESDAIAILVVGETGSGKTTLLNSFVNALYGIKITDDFRYIIINEDHLEQYGDMSVSQTSQVTIYNIKRTKRTPPIKIIDTPGFGDTRGIAWDTEITKQIKKAFETKVFDLNAICFVASSSHVKLTVSQKYIFGNIINLFGKDVKKNFIAMLTFCDGEDPQIINALKSKDCIFSTIIPEIDEPWYLKFNNSAIYSDKTEDVFTQMFWELGMKSFDDFITKLKILPRKSLEKSKEVLRKRECIKAQIEGIRISLNNGLAKMKQTKQYYEQLKENQDKVKNNEDFTFTVDVTVQKIVDLESGEYATNCNKCHKTCHHPCHVPSLISYFTNKLCTCIGFSGYCKVCGCHSSEHVNESRKYEYVIEKREETKEEVFEKYNEGKKGVANAEAMLKKLEEEFFKIQMECHRKQQEIVDCVNRLSEIALNNKVTSSNEYLDMLIKTENDEKKPGYETRVEGYKELKKTNEMIEDIMKNSTTKKSEDEIKAEVKRRMKEEGKSKMNKSGDDCVIC</sequence>
<dbReference type="Gene3D" id="3.40.50.300">
    <property type="entry name" value="P-loop containing nucleotide triphosphate hydrolases"/>
    <property type="match status" value="1"/>
</dbReference>
<dbReference type="Proteomes" id="UP001628156">
    <property type="component" value="Unassembled WGS sequence"/>
</dbReference>
<organism evidence="4 5">
    <name type="scientific">Entamoeba nuttalli</name>
    <dbReference type="NCBI Taxonomy" id="412467"/>
    <lineage>
        <taxon>Eukaryota</taxon>
        <taxon>Amoebozoa</taxon>
        <taxon>Evosea</taxon>
        <taxon>Archamoebae</taxon>
        <taxon>Mastigamoebida</taxon>
        <taxon>Entamoebidae</taxon>
        <taxon>Entamoeba</taxon>
    </lineage>
</organism>
<reference evidence="4 5" key="1">
    <citation type="journal article" date="2019" name="PLoS Negl. Trop. Dis.">
        <title>Whole genome sequencing of Entamoeba nuttalli reveals mammalian host-related molecular signatures and a novel octapeptide-repeat surface protein.</title>
        <authorList>
            <person name="Tanaka M."/>
            <person name="Makiuchi T."/>
            <person name="Komiyama T."/>
            <person name="Shiina T."/>
            <person name="Osaki K."/>
            <person name="Tachibana H."/>
        </authorList>
    </citation>
    <scope>NUCLEOTIDE SEQUENCE [LARGE SCALE GENOMIC DNA]</scope>
    <source>
        <strain evidence="4 5">P19-061405</strain>
    </source>
</reference>
<name>A0ABQ0D7G7_9EUKA</name>
<dbReference type="PANTHER" id="PTHR32046">
    <property type="entry name" value="G DOMAIN-CONTAINING PROTEIN"/>
    <property type="match status" value="1"/>
</dbReference>